<feature type="region of interest" description="Disordered" evidence="1">
    <location>
        <begin position="166"/>
        <end position="187"/>
    </location>
</feature>
<evidence type="ECO:0000313" key="2">
    <source>
        <dbReference type="EMBL" id="STW47114.1"/>
    </source>
</evidence>
<sequence>MAQTAAGCFFSICSSRRNWRINLLLPTLCRRVARQPGPTAAVTASHAKRRGRQDILYLHNPILHSRGYRGIASKSQPKRDSPLSPPRRHHAAGAAPDRDKKVNHSTAGDRCNGRATDRGADPGGITPRSNRYSTARRGRAASIVDPAMIDEHCVTMLILSRSAQKAFSGNGSHNPHSYSALQPRTAR</sequence>
<name>A0A378FS74_KLEPN</name>
<protein>
    <submittedName>
        <fullName evidence="2">Uncharacterized protein</fullName>
    </submittedName>
</protein>
<feature type="compositionally biased region" description="Basic and acidic residues" evidence="1">
    <location>
        <begin position="111"/>
        <end position="120"/>
    </location>
</feature>
<evidence type="ECO:0000256" key="1">
    <source>
        <dbReference type="SAM" id="MobiDB-lite"/>
    </source>
</evidence>
<feature type="region of interest" description="Disordered" evidence="1">
    <location>
        <begin position="67"/>
        <end position="139"/>
    </location>
</feature>
<dbReference type="EMBL" id="UGNC01000005">
    <property type="protein sequence ID" value="STW47114.1"/>
    <property type="molecule type" value="Genomic_DNA"/>
</dbReference>
<accession>A0A378FS74</accession>
<organism evidence="2 3">
    <name type="scientific">Klebsiella pneumoniae</name>
    <dbReference type="NCBI Taxonomy" id="573"/>
    <lineage>
        <taxon>Bacteria</taxon>
        <taxon>Pseudomonadati</taxon>
        <taxon>Pseudomonadota</taxon>
        <taxon>Gammaproteobacteria</taxon>
        <taxon>Enterobacterales</taxon>
        <taxon>Enterobacteriaceae</taxon>
        <taxon>Klebsiella/Raoultella group</taxon>
        <taxon>Klebsiella</taxon>
        <taxon>Klebsiella pneumoniae complex</taxon>
    </lineage>
</organism>
<evidence type="ECO:0000313" key="3">
    <source>
        <dbReference type="Proteomes" id="UP000255167"/>
    </source>
</evidence>
<gene>
    <name evidence="2" type="ORF">NCTC9617_03662</name>
</gene>
<reference evidence="2 3" key="1">
    <citation type="submission" date="2018-06" db="EMBL/GenBank/DDBJ databases">
        <authorList>
            <consortium name="Pathogen Informatics"/>
            <person name="Doyle S."/>
        </authorList>
    </citation>
    <scope>NUCLEOTIDE SEQUENCE [LARGE SCALE GENOMIC DNA]</scope>
    <source>
        <strain evidence="2 3">NCTC9617</strain>
    </source>
</reference>
<proteinExistence type="predicted"/>
<dbReference type="Proteomes" id="UP000255167">
    <property type="component" value="Unassembled WGS sequence"/>
</dbReference>
<dbReference type="AlphaFoldDB" id="A0A378FS74"/>